<feature type="compositionally biased region" description="Low complexity" evidence="1">
    <location>
        <begin position="157"/>
        <end position="166"/>
    </location>
</feature>
<name>A0A8U0RPR4_MUSPF</name>
<reference evidence="3" key="1">
    <citation type="submission" date="2025-08" db="UniProtKB">
        <authorList>
            <consortium name="RefSeq"/>
        </authorList>
    </citation>
    <scope>IDENTIFICATION</scope>
    <source>
        <tissue evidence="3">Brain</tissue>
    </source>
</reference>
<feature type="region of interest" description="Disordered" evidence="1">
    <location>
        <begin position="75"/>
        <end position="216"/>
    </location>
</feature>
<evidence type="ECO:0000313" key="3">
    <source>
        <dbReference type="RefSeq" id="XP_044926714.1"/>
    </source>
</evidence>
<dbReference type="GeneID" id="123389330"/>
<sequence>MAPGQSGLRTCSVPDVLRHYRAVIFEDLQAAVRQAGPGAEWPGPGSPHLPFIHKNLTGAARPGWRGLGGAVCSAQKVRSPRPQSCPPGASPQGSPQPPLASLPSPGARYPTVYRVPGSDPAQGGGPGPPRGPGEGSVDRRHSHRGGDAAPLRDAEPAEPAAQDAPSPESPRPEAAPRARPGRRRHLLGETLRAAGGGPRGSLARVLRGPRSSRRGCGAWARASFAAERGPSLRWAPRGVPAPPAPRPALLRGPETWR</sequence>
<accession>A0A8U0RPR4</accession>
<feature type="compositionally biased region" description="Low complexity" evidence="1">
    <location>
        <begin position="247"/>
        <end position="257"/>
    </location>
</feature>
<feature type="compositionally biased region" description="Pro residues" evidence="1">
    <location>
        <begin position="83"/>
        <end position="100"/>
    </location>
</feature>
<dbReference type="CTD" id="122167583"/>
<dbReference type="RefSeq" id="XP_044926714.1">
    <property type="nucleotide sequence ID" value="XM_045070779.1"/>
</dbReference>
<gene>
    <name evidence="3" type="primary">CUNH20orf204</name>
</gene>
<dbReference type="OrthoDB" id="9451460at2759"/>
<protein>
    <submittedName>
        <fullName evidence="3">Uncharacterized protein C20orf204 homolog isoform X1</fullName>
    </submittedName>
</protein>
<evidence type="ECO:0000313" key="2">
    <source>
        <dbReference type="Proteomes" id="UP000000715"/>
    </source>
</evidence>
<evidence type="ECO:0000256" key="1">
    <source>
        <dbReference type="SAM" id="MobiDB-lite"/>
    </source>
</evidence>
<dbReference type="Proteomes" id="UP000000715">
    <property type="component" value="Unplaced"/>
</dbReference>
<organism evidence="2 3">
    <name type="scientific">Mustela putorius furo</name>
    <name type="common">European domestic ferret</name>
    <name type="synonym">Mustela furo</name>
    <dbReference type="NCBI Taxonomy" id="9669"/>
    <lineage>
        <taxon>Eukaryota</taxon>
        <taxon>Metazoa</taxon>
        <taxon>Chordata</taxon>
        <taxon>Craniata</taxon>
        <taxon>Vertebrata</taxon>
        <taxon>Euteleostomi</taxon>
        <taxon>Mammalia</taxon>
        <taxon>Eutheria</taxon>
        <taxon>Laurasiatheria</taxon>
        <taxon>Carnivora</taxon>
        <taxon>Caniformia</taxon>
        <taxon>Musteloidea</taxon>
        <taxon>Mustelidae</taxon>
        <taxon>Mustelinae</taxon>
        <taxon>Mustela</taxon>
    </lineage>
</organism>
<dbReference type="AlphaFoldDB" id="A0A8U0RPR4"/>
<keyword evidence="2" id="KW-1185">Reference proteome</keyword>
<feature type="compositionally biased region" description="Basic and acidic residues" evidence="1">
    <location>
        <begin position="136"/>
        <end position="155"/>
    </location>
</feature>
<feature type="region of interest" description="Disordered" evidence="1">
    <location>
        <begin position="232"/>
        <end position="257"/>
    </location>
</feature>
<proteinExistence type="predicted"/>